<organism evidence="1 2">
    <name type="scientific">Phytophthora fragariaefolia</name>
    <dbReference type="NCBI Taxonomy" id="1490495"/>
    <lineage>
        <taxon>Eukaryota</taxon>
        <taxon>Sar</taxon>
        <taxon>Stramenopiles</taxon>
        <taxon>Oomycota</taxon>
        <taxon>Peronosporomycetes</taxon>
        <taxon>Peronosporales</taxon>
        <taxon>Peronosporaceae</taxon>
        <taxon>Phytophthora</taxon>
    </lineage>
</organism>
<proteinExistence type="predicted"/>
<dbReference type="Proteomes" id="UP001165121">
    <property type="component" value="Unassembled WGS sequence"/>
</dbReference>
<protein>
    <submittedName>
        <fullName evidence="1">Unnamed protein product</fullName>
    </submittedName>
</protein>
<sequence length="379" mass="41574">MVMEALDNKAGRAVLSVKRKAELKVLNRIPEVLHSVCKLGNSANESKMSGGSPAGPETIDRVSELVNQTSNRPEKCADSQSRVRYTRFSYSRVHKPGQGSTKVGNSAGEPIMMTGLPVRSEMMARVPTSRNQTTHRPHKCADAQSRVRNTRVSYCRVHKPDQGSTRVGNSAEAVPLMARSRPAVPEKNETPSGIFAVVGEFLLPQSRVHHSGAWSSRARQVRVDDNSTEQSANRHSMVIKAAPMLTDFDHATKEDKPNDTPEGSRTTGFSWNISDKELLYLAELQTPATTCADPLVARVSRRLYAKDVQENKSSGPAVYDQVQKKMIEFNGIHSQAEFLNSAMDAIKLAEDTQCSVKLADASVVYAEGQKAQRDDVSPT</sequence>
<reference evidence="1" key="1">
    <citation type="submission" date="2023-04" db="EMBL/GenBank/DDBJ databases">
        <title>Phytophthora fragariaefolia NBRC 109709.</title>
        <authorList>
            <person name="Ichikawa N."/>
            <person name="Sato H."/>
            <person name="Tonouchi N."/>
        </authorList>
    </citation>
    <scope>NUCLEOTIDE SEQUENCE</scope>
    <source>
        <strain evidence="1">NBRC 109709</strain>
    </source>
</reference>
<evidence type="ECO:0000313" key="1">
    <source>
        <dbReference type="EMBL" id="GMF61210.1"/>
    </source>
</evidence>
<comment type="caution">
    <text evidence="1">The sequence shown here is derived from an EMBL/GenBank/DDBJ whole genome shotgun (WGS) entry which is preliminary data.</text>
</comment>
<dbReference type="AlphaFoldDB" id="A0A9W6YFR0"/>
<evidence type="ECO:0000313" key="2">
    <source>
        <dbReference type="Proteomes" id="UP001165121"/>
    </source>
</evidence>
<keyword evidence="2" id="KW-1185">Reference proteome</keyword>
<name>A0A9W6YFR0_9STRA</name>
<accession>A0A9W6YFR0</accession>
<gene>
    <name evidence="1" type="ORF">Pfra01_002666200</name>
</gene>
<dbReference type="EMBL" id="BSXT01005718">
    <property type="protein sequence ID" value="GMF61210.1"/>
    <property type="molecule type" value="Genomic_DNA"/>
</dbReference>